<accession>A0A815ZSM0</accession>
<feature type="domain" description="Amino acid permease/ SLC12A" evidence="7">
    <location>
        <begin position="37"/>
        <end position="106"/>
    </location>
</feature>
<evidence type="ECO:0000256" key="4">
    <source>
        <dbReference type="ARBA" id="ARBA00022989"/>
    </source>
</evidence>
<evidence type="ECO:0000256" key="2">
    <source>
        <dbReference type="ARBA" id="ARBA00022448"/>
    </source>
</evidence>
<feature type="transmembrane region" description="Helical" evidence="6">
    <location>
        <begin position="65"/>
        <end position="84"/>
    </location>
</feature>
<dbReference type="Pfam" id="PF00324">
    <property type="entry name" value="AA_permease"/>
    <property type="match status" value="1"/>
</dbReference>
<dbReference type="GO" id="GO:0016020">
    <property type="term" value="C:membrane"/>
    <property type="evidence" value="ECO:0007669"/>
    <property type="project" value="UniProtKB-SubCell"/>
</dbReference>
<dbReference type="AlphaFoldDB" id="A0A815ZSM0"/>
<keyword evidence="9" id="KW-1185">Reference proteome</keyword>
<sequence>MCQVFFRRLCVRKPMLTLHIELGEVHGFRQTLNWYQLLAIGLGGTIGAGIFVLSGKAAAKYSGPSVIISFLIAGVIVLFSSLSFSELGAMMPSAGSVYTYTHVALGGMRSKVLL</sequence>
<protein>
    <recommendedName>
        <fullName evidence="7">Amino acid permease/ SLC12A domain-containing protein</fullName>
    </recommendedName>
</protein>
<reference evidence="8" key="1">
    <citation type="submission" date="2021-02" db="EMBL/GenBank/DDBJ databases">
        <authorList>
            <person name="Nowell W R."/>
        </authorList>
    </citation>
    <scope>NUCLEOTIDE SEQUENCE</scope>
</reference>
<feature type="transmembrane region" description="Helical" evidence="6">
    <location>
        <begin position="34"/>
        <end position="53"/>
    </location>
</feature>
<proteinExistence type="predicted"/>
<evidence type="ECO:0000256" key="6">
    <source>
        <dbReference type="SAM" id="Phobius"/>
    </source>
</evidence>
<dbReference type="Proteomes" id="UP000663870">
    <property type="component" value="Unassembled WGS sequence"/>
</dbReference>
<dbReference type="GO" id="GO:0015171">
    <property type="term" value="F:amino acid transmembrane transporter activity"/>
    <property type="evidence" value="ECO:0007669"/>
    <property type="project" value="TreeGrafter"/>
</dbReference>
<dbReference type="EMBL" id="CAJNOL010004364">
    <property type="protein sequence ID" value="CAF1586649.1"/>
    <property type="molecule type" value="Genomic_DNA"/>
</dbReference>
<dbReference type="Gene3D" id="1.20.1740.10">
    <property type="entry name" value="Amino acid/polyamine transporter I"/>
    <property type="match status" value="1"/>
</dbReference>
<dbReference type="PANTHER" id="PTHR43243">
    <property type="entry name" value="INNER MEMBRANE TRANSPORTER YGJI-RELATED"/>
    <property type="match status" value="1"/>
</dbReference>
<keyword evidence="2" id="KW-0813">Transport</keyword>
<evidence type="ECO:0000259" key="7">
    <source>
        <dbReference type="Pfam" id="PF00324"/>
    </source>
</evidence>
<comment type="subcellular location">
    <subcellularLocation>
        <location evidence="1">Membrane</location>
        <topology evidence="1">Multi-pass membrane protein</topology>
    </subcellularLocation>
</comment>
<gene>
    <name evidence="8" type="ORF">JXQ802_LOCUS46789</name>
</gene>
<keyword evidence="5 6" id="KW-0472">Membrane</keyword>
<evidence type="ECO:0000313" key="9">
    <source>
        <dbReference type="Proteomes" id="UP000663870"/>
    </source>
</evidence>
<organism evidence="8 9">
    <name type="scientific">Rotaria sordida</name>
    <dbReference type="NCBI Taxonomy" id="392033"/>
    <lineage>
        <taxon>Eukaryota</taxon>
        <taxon>Metazoa</taxon>
        <taxon>Spiralia</taxon>
        <taxon>Gnathifera</taxon>
        <taxon>Rotifera</taxon>
        <taxon>Eurotatoria</taxon>
        <taxon>Bdelloidea</taxon>
        <taxon>Philodinida</taxon>
        <taxon>Philodinidae</taxon>
        <taxon>Rotaria</taxon>
    </lineage>
</organism>
<keyword evidence="4 6" id="KW-1133">Transmembrane helix</keyword>
<dbReference type="PANTHER" id="PTHR43243:SF4">
    <property type="entry name" value="CATIONIC AMINO ACID TRANSPORTER 4"/>
    <property type="match status" value="1"/>
</dbReference>
<comment type="caution">
    <text evidence="8">The sequence shown here is derived from an EMBL/GenBank/DDBJ whole genome shotgun (WGS) entry which is preliminary data.</text>
</comment>
<evidence type="ECO:0000256" key="1">
    <source>
        <dbReference type="ARBA" id="ARBA00004141"/>
    </source>
</evidence>
<dbReference type="InterPro" id="IPR004841">
    <property type="entry name" value="AA-permease/SLC12A_dom"/>
</dbReference>
<evidence type="ECO:0000256" key="3">
    <source>
        <dbReference type="ARBA" id="ARBA00022692"/>
    </source>
</evidence>
<evidence type="ECO:0000256" key="5">
    <source>
        <dbReference type="ARBA" id="ARBA00023136"/>
    </source>
</evidence>
<evidence type="ECO:0000313" key="8">
    <source>
        <dbReference type="EMBL" id="CAF1586649.1"/>
    </source>
</evidence>
<keyword evidence="3 6" id="KW-0812">Transmembrane</keyword>
<name>A0A815ZSM0_9BILA</name>